<dbReference type="FunFam" id="2.60.40.60:FF:000100">
    <property type="entry name" value="protocadherin Fat 2"/>
    <property type="match status" value="1"/>
</dbReference>
<feature type="domain" description="Cadherin" evidence="22">
    <location>
        <begin position="542"/>
        <end position="652"/>
    </location>
</feature>
<keyword evidence="14 17" id="KW-1015">Disulfide bond</keyword>
<dbReference type="SUPFAM" id="SSF49313">
    <property type="entry name" value="Cadherin-like"/>
    <property type="match status" value="34"/>
</dbReference>
<evidence type="ECO:0000256" key="8">
    <source>
        <dbReference type="ARBA" id="ARBA00022729"/>
    </source>
</evidence>
<evidence type="ECO:0000256" key="17">
    <source>
        <dbReference type="PROSITE-ProRule" id="PRU00076"/>
    </source>
</evidence>
<dbReference type="GO" id="GO:0005886">
    <property type="term" value="C:plasma membrane"/>
    <property type="evidence" value="ECO:0000318"/>
    <property type="project" value="GO_Central"/>
</dbReference>
<feature type="disulfide bond" evidence="17">
    <location>
        <begin position="4016"/>
        <end position="4025"/>
    </location>
</feature>
<dbReference type="PRINTS" id="PR00205">
    <property type="entry name" value="CADHERIN"/>
</dbReference>
<feature type="domain" description="Cadherin" evidence="22">
    <location>
        <begin position="3065"/>
        <end position="3168"/>
    </location>
</feature>
<evidence type="ECO:0000256" key="13">
    <source>
        <dbReference type="ARBA" id="ARBA00023136"/>
    </source>
</evidence>
<keyword evidence="15" id="KW-0325">Glycoprotein</keyword>
<evidence type="ECO:0000256" key="2">
    <source>
        <dbReference type="ARBA" id="ARBA00006373"/>
    </source>
</evidence>
<dbReference type="PROSITE" id="PS01187">
    <property type="entry name" value="EGF_CA"/>
    <property type="match status" value="1"/>
</dbReference>
<dbReference type="FunFam" id="2.10.25.10:FF:000659">
    <property type="entry name" value="Crumbs cell polarity complex component 2b"/>
    <property type="match status" value="1"/>
</dbReference>
<feature type="domain" description="Cadherin" evidence="22">
    <location>
        <begin position="897"/>
        <end position="1001"/>
    </location>
</feature>
<feature type="disulfide bond" evidence="17">
    <location>
        <begin position="3978"/>
        <end position="3987"/>
    </location>
</feature>
<organism evidence="23 24">
    <name type="scientific">Nematostella vectensis</name>
    <name type="common">Starlet sea anemone</name>
    <dbReference type="NCBI Taxonomy" id="45351"/>
    <lineage>
        <taxon>Eukaryota</taxon>
        <taxon>Metazoa</taxon>
        <taxon>Cnidaria</taxon>
        <taxon>Anthozoa</taxon>
        <taxon>Hexacorallia</taxon>
        <taxon>Actiniaria</taxon>
        <taxon>Edwardsiidae</taxon>
        <taxon>Nematostella</taxon>
    </lineage>
</organism>
<dbReference type="PROSITE" id="PS00010">
    <property type="entry name" value="ASX_HYDROXYL"/>
    <property type="match status" value="3"/>
</dbReference>
<feature type="domain" description="Cadherin" evidence="22">
    <location>
        <begin position="1625"/>
        <end position="1723"/>
    </location>
</feature>
<evidence type="ECO:0000259" key="21">
    <source>
        <dbReference type="PROSITE" id="PS50026"/>
    </source>
</evidence>
<dbReference type="FunFam" id="2.60.40.60:FF:000033">
    <property type="entry name" value="FAT atypical cadherin 1"/>
    <property type="match status" value="1"/>
</dbReference>
<dbReference type="CDD" id="cd00110">
    <property type="entry name" value="LamG"/>
    <property type="match status" value="1"/>
</dbReference>
<dbReference type="FunFam" id="2.60.40.60:FF:000061">
    <property type="entry name" value="FAT atypical cadherin 3"/>
    <property type="match status" value="1"/>
</dbReference>
<evidence type="ECO:0000256" key="10">
    <source>
        <dbReference type="ARBA" id="ARBA00022837"/>
    </source>
</evidence>
<dbReference type="PANTHER" id="PTHR24026">
    <property type="entry name" value="FAT ATYPICAL CADHERIN-RELATED"/>
    <property type="match status" value="1"/>
</dbReference>
<feature type="domain" description="Cadherin" evidence="22">
    <location>
        <begin position="2237"/>
        <end position="2342"/>
    </location>
</feature>
<evidence type="ECO:0000256" key="15">
    <source>
        <dbReference type="ARBA" id="ARBA00023180"/>
    </source>
</evidence>
<evidence type="ECO:0000256" key="5">
    <source>
        <dbReference type="ARBA" id="ARBA00022536"/>
    </source>
</evidence>
<dbReference type="HOGENOM" id="CLU_000042_2_0_1"/>
<dbReference type="FunFam" id="2.60.40.60:FF:000039">
    <property type="entry name" value="FAT atypical cadherin 3"/>
    <property type="match status" value="1"/>
</dbReference>
<feature type="domain" description="Cadherin" evidence="22">
    <location>
        <begin position="1416"/>
        <end position="1521"/>
    </location>
</feature>
<dbReference type="Pfam" id="PF02210">
    <property type="entry name" value="Laminin_G_2"/>
    <property type="match status" value="1"/>
</dbReference>
<feature type="domain" description="Cadherin" evidence="22">
    <location>
        <begin position="218"/>
        <end position="319"/>
    </location>
</feature>
<feature type="domain" description="Cadherin" evidence="22">
    <location>
        <begin position="2550"/>
        <end position="2651"/>
    </location>
</feature>
<dbReference type="FunFam" id="2.60.40.60:FF:000041">
    <property type="entry name" value="FAT atypical cadherin 1"/>
    <property type="match status" value="1"/>
</dbReference>
<dbReference type="FunFam" id="2.60.40.60:FF:000026">
    <property type="entry name" value="FAT atypical cadherin 1"/>
    <property type="match status" value="1"/>
</dbReference>
<dbReference type="Gene3D" id="2.60.120.200">
    <property type="match status" value="1"/>
</dbReference>
<comment type="subcellular location">
    <subcellularLocation>
        <location evidence="1">Cell membrane</location>
        <topology evidence="1">Single-pass type I membrane protein</topology>
    </subcellularLocation>
</comment>
<feature type="non-terminal residue" evidence="23">
    <location>
        <position position="1"/>
    </location>
</feature>
<evidence type="ECO:0000256" key="12">
    <source>
        <dbReference type="ARBA" id="ARBA00022989"/>
    </source>
</evidence>
<dbReference type="GO" id="GO:0044331">
    <property type="term" value="P:cell-cell adhesion mediated by cadherin"/>
    <property type="evidence" value="ECO:0000318"/>
    <property type="project" value="GO_Central"/>
</dbReference>
<keyword evidence="6 19" id="KW-0812">Transmembrane</keyword>
<feature type="domain" description="Laminin G" evidence="20">
    <location>
        <begin position="3757"/>
        <end position="3955"/>
    </location>
</feature>
<dbReference type="FunFam" id="2.60.40.60:FF:000015">
    <property type="entry name" value="FAT atypical cadherin 1"/>
    <property type="match status" value="3"/>
</dbReference>
<dbReference type="InterPro" id="IPR000742">
    <property type="entry name" value="EGF"/>
</dbReference>
<dbReference type="GO" id="GO:0007409">
    <property type="term" value="P:axonogenesis"/>
    <property type="evidence" value="ECO:0007669"/>
    <property type="project" value="UniProtKB-ARBA"/>
</dbReference>
<dbReference type="eggNOG" id="KOG1219">
    <property type="taxonomic scope" value="Eukaryota"/>
</dbReference>
<dbReference type="FunFam" id="2.60.40.60:FF:000084">
    <property type="entry name" value="FAT atypical cadherin 3"/>
    <property type="match status" value="2"/>
</dbReference>
<feature type="domain" description="Cadherin" evidence="22">
    <location>
        <begin position="2036"/>
        <end position="2135"/>
    </location>
</feature>
<feature type="domain" description="Cadherin" evidence="22">
    <location>
        <begin position="1003"/>
        <end position="1104"/>
    </location>
</feature>
<dbReference type="PROSITE" id="PS01186">
    <property type="entry name" value="EGF_2"/>
    <property type="match status" value="1"/>
</dbReference>
<evidence type="ECO:0000256" key="14">
    <source>
        <dbReference type="ARBA" id="ARBA00023157"/>
    </source>
</evidence>
<keyword evidence="8" id="KW-0732">Signal</keyword>
<feature type="domain" description="Cadherin" evidence="22">
    <location>
        <begin position="1724"/>
        <end position="1834"/>
    </location>
</feature>
<dbReference type="PROSITE" id="PS50268">
    <property type="entry name" value="CADHERIN_2"/>
    <property type="match status" value="33"/>
</dbReference>
<dbReference type="FunFam" id="2.60.40.60:FF:000024">
    <property type="entry name" value="FAT atypical cadherin 3"/>
    <property type="match status" value="1"/>
</dbReference>
<evidence type="ECO:0000256" key="4">
    <source>
        <dbReference type="ARBA" id="ARBA00022475"/>
    </source>
</evidence>
<dbReference type="Gene3D" id="2.60.40.60">
    <property type="entry name" value="Cadherins"/>
    <property type="match status" value="34"/>
</dbReference>
<feature type="domain" description="EGF-like" evidence="21">
    <location>
        <begin position="4027"/>
        <end position="4063"/>
    </location>
</feature>
<keyword evidence="13 19" id="KW-0472">Membrane</keyword>
<feature type="domain" description="Cadherin" evidence="22">
    <location>
        <begin position="3169"/>
        <end position="3272"/>
    </location>
</feature>
<dbReference type="SMART" id="SM00181">
    <property type="entry name" value="EGF"/>
    <property type="match status" value="5"/>
</dbReference>
<feature type="domain" description="Cadherin" evidence="22">
    <location>
        <begin position="1317"/>
        <end position="1415"/>
    </location>
</feature>
<feature type="domain" description="EGF-like" evidence="21">
    <location>
        <begin position="4065"/>
        <end position="4102"/>
    </location>
</feature>
<feature type="domain" description="Cadherin" evidence="22">
    <location>
        <begin position="2445"/>
        <end position="2549"/>
    </location>
</feature>
<dbReference type="PROSITE" id="PS00232">
    <property type="entry name" value="CADHERIN_1"/>
    <property type="match status" value="14"/>
</dbReference>
<dbReference type="EMBL" id="DS469573">
    <property type="protein sequence ID" value="EDO41767.1"/>
    <property type="molecule type" value="Genomic_DNA"/>
</dbReference>
<keyword evidence="7" id="KW-0479">Metal-binding</keyword>
<evidence type="ECO:0000313" key="23">
    <source>
        <dbReference type="EMBL" id="EDO41767.1"/>
    </source>
</evidence>
<dbReference type="InterPro" id="IPR001881">
    <property type="entry name" value="EGF-like_Ca-bd_dom"/>
</dbReference>
<feature type="domain" description="Cadherin" evidence="22">
    <location>
        <begin position="1933"/>
        <end position="2035"/>
    </location>
</feature>
<dbReference type="InterPro" id="IPR018097">
    <property type="entry name" value="EGF_Ca-bd_CS"/>
</dbReference>
<feature type="domain" description="Cadherin" evidence="22">
    <location>
        <begin position="1209"/>
        <end position="1316"/>
    </location>
</feature>
<dbReference type="SUPFAM" id="SSF49899">
    <property type="entry name" value="Concanavalin A-like lectins/glucanases"/>
    <property type="match status" value="1"/>
</dbReference>
<feature type="domain" description="Cadherin" evidence="22">
    <location>
        <begin position="2136"/>
        <end position="2236"/>
    </location>
</feature>
<evidence type="ECO:0000256" key="3">
    <source>
        <dbReference type="ARBA" id="ARBA00022473"/>
    </source>
</evidence>
<feature type="non-terminal residue" evidence="23">
    <location>
        <position position="4187"/>
    </location>
</feature>
<dbReference type="PANTHER" id="PTHR24026:SF125">
    <property type="entry name" value="FAT-LIKE CADHERIN-RELATED TUMOR SUPPRESSOR HOMOLOG"/>
    <property type="match status" value="1"/>
</dbReference>
<dbReference type="FunFam" id="2.60.40.60:FF:000032">
    <property type="entry name" value="FAT atypical cadherin 1"/>
    <property type="match status" value="2"/>
</dbReference>
<keyword evidence="9" id="KW-0677">Repeat</keyword>
<dbReference type="SMART" id="SM00112">
    <property type="entry name" value="CA"/>
    <property type="match status" value="34"/>
</dbReference>
<gene>
    <name evidence="23" type="ORF">NEMVEDRAFT_v1g20161</name>
</gene>
<name>A7S3G3_NEMVE</name>
<keyword evidence="24" id="KW-1185">Reference proteome</keyword>
<comment type="similarity">
    <text evidence="2">Belongs to the EGF domain peptide family.</text>
</comment>
<comment type="caution">
    <text evidence="17">Lacks conserved residue(s) required for the propagation of feature annotation.</text>
</comment>
<dbReference type="FunFam" id="2.60.40.60:FF:000161">
    <property type="entry name" value="FAT atypical cadherin 1"/>
    <property type="match status" value="1"/>
</dbReference>
<feature type="domain" description="Cadherin" evidence="22">
    <location>
        <begin position="1105"/>
        <end position="1208"/>
    </location>
</feature>
<feature type="domain" description="EGF-like" evidence="21">
    <location>
        <begin position="3951"/>
        <end position="3988"/>
    </location>
</feature>
<evidence type="ECO:0000256" key="9">
    <source>
        <dbReference type="ARBA" id="ARBA00022737"/>
    </source>
</evidence>
<keyword evidence="12 19" id="KW-1133">Transmembrane helix</keyword>
<feature type="transmembrane region" description="Helical" evidence="19">
    <location>
        <begin position="4122"/>
        <end position="4143"/>
    </location>
</feature>
<dbReference type="FunFam" id="2.60.40.60:FF:000058">
    <property type="entry name" value="FAT atypical cadherin 3"/>
    <property type="match status" value="1"/>
</dbReference>
<protein>
    <submittedName>
        <fullName evidence="23">Uncharacterized protein</fullName>
    </submittedName>
</protein>
<evidence type="ECO:0000256" key="18">
    <source>
        <dbReference type="SAM" id="MobiDB-lite"/>
    </source>
</evidence>
<keyword evidence="3" id="KW-0217">Developmental protein</keyword>
<feature type="region of interest" description="Disordered" evidence="18">
    <location>
        <begin position="4151"/>
        <end position="4187"/>
    </location>
</feature>
<dbReference type="FunFam" id="2.60.40.60:FF:000353">
    <property type="entry name" value="Dachsous, isoform B"/>
    <property type="match status" value="1"/>
</dbReference>
<dbReference type="FunFam" id="2.60.40.60:FF:000067">
    <property type="entry name" value="FAT atypical cadherin 1"/>
    <property type="match status" value="1"/>
</dbReference>
<feature type="domain" description="Cadherin" evidence="22">
    <location>
        <begin position="2652"/>
        <end position="2756"/>
    </location>
</feature>
<evidence type="ECO:0000256" key="1">
    <source>
        <dbReference type="ARBA" id="ARBA00004251"/>
    </source>
</evidence>
<dbReference type="PROSITE" id="PS50025">
    <property type="entry name" value="LAM_G_DOMAIN"/>
    <property type="match status" value="1"/>
</dbReference>
<dbReference type="InterPro" id="IPR020894">
    <property type="entry name" value="Cadherin_CS"/>
</dbReference>
<dbReference type="Pfam" id="PF00028">
    <property type="entry name" value="Cadherin"/>
    <property type="match status" value="29"/>
</dbReference>
<keyword evidence="5 17" id="KW-0245">EGF-like domain</keyword>
<dbReference type="InterPro" id="IPR015919">
    <property type="entry name" value="Cadherin-like_sf"/>
</dbReference>
<evidence type="ECO:0000259" key="20">
    <source>
        <dbReference type="PROSITE" id="PS50025"/>
    </source>
</evidence>
<dbReference type="SMART" id="SM00179">
    <property type="entry name" value="EGF_CA"/>
    <property type="match status" value="5"/>
</dbReference>
<dbReference type="Proteomes" id="UP000001593">
    <property type="component" value="Unassembled WGS sequence"/>
</dbReference>
<dbReference type="CDD" id="cd00054">
    <property type="entry name" value="EGF_CA"/>
    <property type="match status" value="4"/>
</dbReference>
<feature type="disulfide bond" evidence="17">
    <location>
        <begin position="4053"/>
        <end position="4062"/>
    </location>
</feature>
<feature type="domain" description="Cadherin" evidence="22">
    <location>
        <begin position="687"/>
        <end position="791"/>
    </location>
</feature>
<keyword evidence="4" id="KW-1003">Cell membrane</keyword>
<feature type="domain" description="Cadherin" evidence="22">
    <location>
        <begin position="2964"/>
        <end position="3064"/>
    </location>
</feature>
<evidence type="ECO:0000256" key="11">
    <source>
        <dbReference type="ARBA" id="ARBA00022889"/>
    </source>
</evidence>
<dbReference type="FunFam" id="2.60.40.60:FF:000066">
    <property type="entry name" value="FAT atypical cadherin 1"/>
    <property type="match status" value="1"/>
</dbReference>
<dbReference type="InterPro" id="IPR002126">
    <property type="entry name" value="Cadherin-like_dom"/>
</dbReference>
<evidence type="ECO:0000313" key="24">
    <source>
        <dbReference type="Proteomes" id="UP000001593"/>
    </source>
</evidence>
<evidence type="ECO:0000256" key="6">
    <source>
        <dbReference type="ARBA" id="ARBA00022692"/>
    </source>
</evidence>
<dbReference type="InterPro" id="IPR013320">
    <property type="entry name" value="ConA-like_dom_sf"/>
</dbReference>
<accession>A7S3G3</accession>
<dbReference type="CDD" id="cd11304">
    <property type="entry name" value="Cadherin_repeat"/>
    <property type="match status" value="33"/>
</dbReference>
<feature type="domain" description="Cadherin" evidence="22">
    <location>
        <begin position="3378"/>
        <end position="3480"/>
    </location>
</feature>
<dbReference type="PROSITE" id="PS50026">
    <property type="entry name" value="EGF_3"/>
    <property type="match status" value="4"/>
</dbReference>
<feature type="domain" description="Cadherin" evidence="22">
    <location>
        <begin position="106"/>
        <end position="211"/>
    </location>
</feature>
<feature type="domain" description="Cadherin" evidence="22">
    <location>
        <begin position="18"/>
        <end position="105"/>
    </location>
</feature>
<keyword evidence="10 16" id="KW-0106">Calcium</keyword>
<dbReference type="CDD" id="cd00053">
    <property type="entry name" value="EGF"/>
    <property type="match status" value="1"/>
</dbReference>
<dbReference type="FunFam" id="2.60.40.60:FF:000021">
    <property type="entry name" value="FAT atypical cadherin 1"/>
    <property type="match status" value="2"/>
</dbReference>
<dbReference type="InterPro" id="IPR000152">
    <property type="entry name" value="EGF-type_Asp/Asn_hydroxyl_site"/>
</dbReference>
<evidence type="ECO:0000256" key="16">
    <source>
        <dbReference type="PROSITE-ProRule" id="PRU00043"/>
    </source>
</evidence>
<sequence>YSAFIPEITPIGTPVKCDLKMGVYSKNHVDFIIISGNEQGMFSVDSRQVSDFNFMDIKTSKRLNRESVASYELNVVVQDKRTKRTLDRTKVNITVDDSNDNRPIFLKKKYLKTIPEDIPMHTSIARIEAVDADVGPNGLIYYSFKEKTTSFAINPISGVVSVAQKLSNSARIHRLTVVARDRALPPSKPKSSRNCQLIVNVQAVNQFSPEFSVKTQLQNVSEGTSGIVYATLGIIDKDKGSNGDIDRVEITSGNLDGAFSIKSSPNDYAVQVIKPLDRELAPFGYNVTLTAYDKGTPVRNGSYVLRVNVLDENDNNPEFNQSRYITNLSELAPIHTPVLRVLATDKDAGSNGNIMYVITRGNELGKFEINSKTGQIYTKGDLDYESRQRFDLTVAALDGVPLQSRKISTVPVVVNILDANDHDPEFKAPEYRKDLYEDLTPGTSVFTVSAEDLDSGGNGKVRYSLANLRPVPFEIEPDTGIIRTTTNLDRDTGLPEFINLQVRASDFGTPLRRETETLVKMRVKEMNDNAPVLKQFKCNILVDRNAPVGVLITTVTAIDIDISDKDQSLMYKSTFGNTGKAFSLDPKTGELRTARSLRGLQREFTLIIKATDGIQESPDTHPVILKISIVGGRQARKLQNHVSTKCVDSPLYAKALKIKQEQKSYSSLQPLIFATAKLHNRHHPVFRSHDQNIHISESTPIATVVSQFMATDEDKGYNGLVLYSIVEGDVDSVFNINMFTGELTVAMPLDRETISSYTLNISAVDCGKHRKSAYTILNVKITDVNDCSPVFDKTVYEVTLPENITVGQTVTHVHASDKDQGTNGFITYQIVNDFGGKFRVNRISGVVSVGDYLDYEEQEMYKIEIQAMDSSVDNQKVGSTHVIVTLLDINDNSPIVKPKKFNVTVQEDLLVNAVVTSIHASDPDSGPGGEIEFSLPESTRKFNIDSKSGVIRLRQRLDFEQKSTYNLTVRVTDKGSPALFTDVEVVVNVLDVNENSLAPVFSGGRILETSINENSPVGTVVISPKATDQDSWYLKYAIIDGTGVDKFIIDPDTGAIRTAGELDHEVADHYWLTVQAKDGESYPLYTNIPVLINIVDLNDEAPYFAPSTYYPVLAENLPSGSSVVQVTAKDPDSGGSLLRYTITKGNEQNNFVIDPQSGLITTLRPLDREFKSEYKLTVSASDGGTPPVSTDVTFTVKITDENDNQPEFKEKQYVVGVFARQATSKSFGLYQVVATDEDIGSNADLRYSITKGNRDNKFIIDSRSGEIFTNVSLVDGESYDLTIVAEDNGLPKLSTSTNVLIDVIQGNKPSKNAPVFWNKQYSADIQEDKRINSFVLIIGAEDPDFDQITYNIASGNHGNKFTIDRYGGFITVAHSLDREEKSFYSLRVEATDGYNTASVPVTINILDVNDNSPQPARREYRAHVAENSDVGTLVTTVKDPDAGVNGEVEYCIVQTAKAESASLFKIESHSGRILTVKPLDYETMQEHVLTIKASDRGIPKRETLFSVVVSVDDVNDHKPEFLSPLFESEVDVSAKAGTAILRVIATDKDDGTNSKLKYSIVSGNTNKSLSVDQNSGVVKVAGRLSTLVHQYALKVQSTDGGEPPLKTQVDVKVKVRGIVKNFAFEKPKYEVSLPENSPPDQAIATVVYNGILPVYEIVPGRSPCWRDFTVQRQSGVIISKKSFDAEEVTHCKLEIRANSTDGQHSSTLVIVTIQDKNDNQPIFEHARITGHVTEGSPQGTAVLDHKGSQLVAVATDQDISGDKLTYEIVETSARDVFSIHPATGAITTAKVLDYEVTPQYAFKIKVTDSGNPRLSAFADVKIHVTDINDIAPVFSASTYHATVYLPSYAGTRVTMVTATDGDSAANLTFSLARQDTELFAVNPLTGVVTVSNAALLRRDTYTIKLTVSDGNHTAHARVRIRCENLPSSDLQFSRKNYSASVREGVSVDSELVTVRALGYPIGSTITYTIINPSELFHIVPSTGVMSIRAGFDLDRESIDAYQVIVQARDDSVPPNVAQAAVHVQVIDRNDNQPVFINSPYFIVLQLGVAQGTIIGQAQATDADIGSNANLRYDLIGGDPGYFSISRKTGEVVVRRTLDDVKVPRLFTLMVEATDGLFRTEAVVKIKVVDKETPVFDQLSFSKVLAEDTPIGSEVTSVTARSPNGAGILYSITGGDPVNQFSIDFKTGVVTLVSSLDYETRTKYKLVVRATDARTSSHSDVAVDVTVTDVNDVAPAFNRSLYLATISESTPVDTAVVTVKAIDGDSGINKEINYFIQNVSRVGAFFKIDKKSGVVFVAKSLDYESRVVHEMIIVAADEGKPSLTGETRVRVVLMDANDNAPRFDKSMYAASILGSASPGQFVTRILATDPDEGDAKKLRYSITGGQGRQHFQIDSQSGVITLSRVVGIKQGKVYGLDVEVSDSVHVSTSKVRVIIGDTNDHSPIFSEDVYKVSFNENYPEGTFVTMVSATDLDSGNYAHLTYSIDSVDAMRKFRIDADSGMLYSRLMFDRENSSQAIMSVPIRATDGGGRFGFCVVEVHLIDENDNQPIFELKNYDTTISRSVTMGTPVLMTSASDPDASSNAALTYVIVGHQTPPVFTINAATGVIQVSREPEVKSYNFFVLVKDGGNPLLRSIASVKITVLERDARILHFGKSKYDVTVGENAEMGQIVTGLNLVVPGGNPVDVDYRIIKGNNDNNDRKFGVDSTGRVRVIGRLDYEIRNRYVMIVEANVSAINQIARTVVVVQVLDINDVTPKFVSDPYLASIPENIDIGSKVLRVFAEDLDSGSNGMVTYALVSKDKLVKEKFDIDQHTGWITTRGALDREKQPSFEFQVRATDNGTTRLTSLTTVRAIVLDVNDTPPKFSQSEFMASVKEDALIGQSVTTITATDEDLNTELYYFILSGDPQARFGIERKTGVIFVHGSLDRESVGSYDLNISASDGLFTSFAQMKIDIEDANDNPPICTQSIYVEHIKENTPLGSTVLTVGATDADVGVNAELTYSVFGQGFGTFAVDKNGKMTNLVELDRETRPFYNFMVSAADIGGQACYSNISIHLDDVNDNRPLFSQSSYFTAVYEDAPLKKVLLQVKADDADVGVNRKLTYSLVTDAGGTFTIETGTGIISLEKPLNRELKENYTLNVEVMDGGTPPLSSIATVQIKVLNINDVPPEFSHSIYHGNVSEDAPIGNEVVRVRAVSRESSNDVITYAILRGADSGLFSIDRKNGTIHVNRKLDYETTKLYTLTVEASDAGPPVLRSTSYVRISVTDSNDNGPEFSEKRYSAKVDENSALGTFVLQVFATDRDSGTNAQIKYSIAEGNDAKKFKIVEETGVIKVSGDIDREEVASYRLKVRAQDQGLPPQVADTVVDIEVTDVNDNSPEFSSTNLTTVLSESSLPNAAVIHLRPHDRDALGNGAPYQFTLISGDASRFKLHSNGLITKIGDVSHSDGQYRLRVLVADNGHPPQSTEVSITVKIAESKTHPPNVHPLTVYVNLYGSNLNGGVIGRVKATDKDGDLLHYSLVSSEQSSLLMISDEGTVRARANISPGTYNLNVSVTDKRYTVYSGVTVIVLNITPETQEHSVTLRLGDLSAGTFVEKSLEKCLLFIGKLLDVPAVNIHVWSMQPSDNDLDVVIAVRKRRKGMFKPLYLTRQLNGSHLAFEKNVGVRIVTVGLSQCRAQDCPTYLVCSDVYKPELKQIRVMSDHVSYISYEHSRSHSCTCQDKNRGCGAIQKCATSPCAPGYKCKDFPEGYQCKCPLFHILGNNARTFNGDSYIRYRLKETFDQPSRSIGLALKTVKSEGTLVFAAGQYDYSILEISKGFIQLRFDFGSGPGVVSIDWSPVNDGKWHHVAVERQGNHATVTLDYGKHQASGKSPGRMRILNLDGNSIYFGAKVLNSRIKRSEGQGVIVENGFKGCMQNLNVNGKDLPMTGSNTYASGYPSNAELSTGTFWTRLQSDYVGACASSPCRNGGSCLAGQHDDFICDCPKGVSGKTCEVDSRPCASNPCFFNGNCTNKGSDFECKCPNDLSGKRCEHGFHCNRLPCMNGGSCETRDGAAVCLCPRGFTGLDCSVDVDECQSNPCLNDGACVNTRGSFRCNCSGSTHGGELCNTVLANISPDKDGWPLGRDEIIAIGTVLAILLLVVLIVVLILRRRAHRKRELDKGHAPNRQSLLKVSPPEIGSEVNSPTPPTPPPR</sequence>
<dbReference type="SUPFAM" id="SSF57196">
    <property type="entry name" value="EGF/Laminin"/>
    <property type="match status" value="3"/>
</dbReference>
<feature type="domain" description="Cadherin" evidence="22">
    <location>
        <begin position="792"/>
        <end position="896"/>
    </location>
</feature>
<dbReference type="FunFam" id="2.60.40.60:FF:000052">
    <property type="entry name" value="FAT atypical cadherin 1"/>
    <property type="match status" value="1"/>
</dbReference>
<dbReference type="FunFam" id="2.60.40.60:FF:000053">
    <property type="entry name" value="FAT atypical cadherin 3"/>
    <property type="match status" value="1"/>
</dbReference>
<proteinExistence type="inferred from homology"/>
<evidence type="ECO:0000256" key="7">
    <source>
        <dbReference type="ARBA" id="ARBA00022723"/>
    </source>
</evidence>
<dbReference type="PROSITE" id="PS00022">
    <property type="entry name" value="EGF_1"/>
    <property type="match status" value="3"/>
</dbReference>
<feature type="domain" description="Cadherin" evidence="22">
    <location>
        <begin position="2864"/>
        <end position="2963"/>
    </location>
</feature>
<feature type="domain" description="EGF-like" evidence="21">
    <location>
        <begin position="3990"/>
        <end position="4026"/>
    </location>
</feature>
<feature type="domain" description="Cadherin" evidence="22">
    <location>
        <begin position="427"/>
        <end position="533"/>
    </location>
</feature>
<dbReference type="InParanoid" id="A7S3G3"/>
<feature type="domain" description="Cadherin" evidence="22">
    <location>
        <begin position="3273"/>
        <end position="3377"/>
    </location>
</feature>
<dbReference type="FunFam" id="2.60.40.60:FF:000013">
    <property type="entry name" value="Cadherin EGF LAG seven-pass G-type receptor"/>
    <property type="match status" value="2"/>
</dbReference>
<feature type="domain" description="Cadherin" evidence="22">
    <location>
        <begin position="2757"/>
        <end position="2863"/>
    </location>
</feature>
<evidence type="ECO:0000256" key="19">
    <source>
        <dbReference type="SAM" id="Phobius"/>
    </source>
</evidence>
<dbReference type="SMART" id="SM00282">
    <property type="entry name" value="LamG"/>
    <property type="match status" value="1"/>
</dbReference>
<feature type="domain" description="Cadherin" evidence="22">
    <location>
        <begin position="320"/>
        <end position="426"/>
    </location>
</feature>
<dbReference type="GO" id="GO:0007156">
    <property type="term" value="P:homophilic cell adhesion via plasma membrane adhesion molecules"/>
    <property type="evidence" value="ECO:0007669"/>
    <property type="project" value="InterPro"/>
</dbReference>
<feature type="domain" description="Cadherin" evidence="22">
    <location>
        <begin position="1522"/>
        <end position="1629"/>
    </location>
</feature>
<reference evidence="23 24" key="1">
    <citation type="journal article" date="2007" name="Science">
        <title>Sea anemone genome reveals ancestral eumetazoan gene repertoire and genomic organization.</title>
        <authorList>
            <person name="Putnam N.H."/>
            <person name="Srivastava M."/>
            <person name="Hellsten U."/>
            <person name="Dirks B."/>
            <person name="Chapman J."/>
            <person name="Salamov A."/>
            <person name="Terry A."/>
            <person name="Shapiro H."/>
            <person name="Lindquist E."/>
            <person name="Kapitonov V.V."/>
            <person name="Jurka J."/>
            <person name="Genikhovich G."/>
            <person name="Grigoriev I.V."/>
            <person name="Lucas S.M."/>
            <person name="Steele R.E."/>
            <person name="Finnerty J.R."/>
            <person name="Technau U."/>
            <person name="Martindale M.Q."/>
            <person name="Rokhsar D.S."/>
        </authorList>
    </citation>
    <scope>NUCLEOTIDE SEQUENCE [LARGE SCALE GENOMIC DNA]</scope>
    <source>
        <strain evidence="24">CH2 X CH6</strain>
    </source>
</reference>
<dbReference type="OMA" id="YSSLYYE"/>
<keyword evidence="11" id="KW-0130">Cell adhesion</keyword>
<dbReference type="GO" id="GO:0005912">
    <property type="term" value="C:adherens junction"/>
    <property type="evidence" value="ECO:0000318"/>
    <property type="project" value="GO_Central"/>
</dbReference>
<feature type="domain" description="Cadherin" evidence="22">
    <location>
        <begin position="2343"/>
        <end position="2444"/>
    </location>
</feature>
<dbReference type="Gene3D" id="2.10.25.10">
    <property type="entry name" value="Laminin"/>
    <property type="match status" value="5"/>
</dbReference>
<dbReference type="InterPro" id="IPR001791">
    <property type="entry name" value="Laminin_G"/>
</dbReference>
<dbReference type="Pfam" id="PF00008">
    <property type="entry name" value="EGF"/>
    <property type="match status" value="2"/>
</dbReference>
<evidence type="ECO:0000259" key="22">
    <source>
        <dbReference type="PROSITE" id="PS50268"/>
    </source>
</evidence>
<feature type="domain" description="Cadherin" evidence="22">
    <location>
        <begin position="1835"/>
        <end position="1932"/>
    </location>
</feature>
<dbReference type="GO" id="GO:0005509">
    <property type="term" value="F:calcium ion binding"/>
    <property type="evidence" value="ECO:0007669"/>
    <property type="project" value="UniProtKB-UniRule"/>
</dbReference>
<dbReference type="FunFam" id="2.60.40.60:FF:000020">
    <property type="entry name" value="Dachsous cadherin-related 1b"/>
    <property type="match status" value="3"/>
</dbReference>